<dbReference type="EMBL" id="AZCX01000004">
    <property type="protein sequence ID" value="KRK48035.1"/>
    <property type="molecule type" value="Genomic_DNA"/>
</dbReference>
<organism evidence="1 2">
    <name type="scientific">Secundilactobacillus kimchicus JCM 15530</name>
    <dbReference type="NCBI Taxonomy" id="1302272"/>
    <lineage>
        <taxon>Bacteria</taxon>
        <taxon>Bacillati</taxon>
        <taxon>Bacillota</taxon>
        <taxon>Bacilli</taxon>
        <taxon>Lactobacillales</taxon>
        <taxon>Lactobacillaceae</taxon>
        <taxon>Secundilactobacillus</taxon>
    </lineage>
</organism>
<dbReference type="InterPro" id="IPR019644">
    <property type="entry name" value="DUF2508"/>
</dbReference>
<dbReference type="RefSeq" id="WP_056942420.1">
    <property type="nucleotide sequence ID" value="NZ_AZCX01000004.1"/>
</dbReference>
<gene>
    <name evidence="1" type="ORF">FC96_GL001764</name>
</gene>
<dbReference type="Pfam" id="PF10704">
    <property type="entry name" value="DUF2508"/>
    <property type="match status" value="1"/>
</dbReference>
<dbReference type="OrthoDB" id="2167041at2"/>
<keyword evidence="2" id="KW-1185">Reference proteome</keyword>
<sequence length="80" mass="9561">MFGSKKQRLRHEFDDKLLDAIERAKQEWDQAKETEIAVADVDVEMTSQTALARQKYLFLYREARRRQVRGKHIQASVFDY</sequence>
<dbReference type="PATRIC" id="fig|1302272.5.peg.1790"/>
<proteinExistence type="predicted"/>
<dbReference type="STRING" id="1302272.FC96_GL001764"/>
<protein>
    <recommendedName>
        <fullName evidence="3">DUF2508 domain-containing protein</fullName>
    </recommendedName>
</protein>
<dbReference type="Proteomes" id="UP000050911">
    <property type="component" value="Unassembled WGS sequence"/>
</dbReference>
<evidence type="ECO:0000313" key="2">
    <source>
        <dbReference type="Proteomes" id="UP000050911"/>
    </source>
</evidence>
<evidence type="ECO:0008006" key="3">
    <source>
        <dbReference type="Google" id="ProtNLM"/>
    </source>
</evidence>
<reference evidence="1 2" key="1">
    <citation type="journal article" date="2015" name="Genome Announc.">
        <title>Expanding the biotechnology potential of lactobacilli through comparative genomics of 213 strains and associated genera.</title>
        <authorList>
            <person name="Sun Z."/>
            <person name="Harris H.M."/>
            <person name="McCann A."/>
            <person name="Guo C."/>
            <person name="Argimon S."/>
            <person name="Zhang W."/>
            <person name="Yang X."/>
            <person name="Jeffery I.B."/>
            <person name="Cooney J.C."/>
            <person name="Kagawa T.F."/>
            <person name="Liu W."/>
            <person name="Song Y."/>
            <person name="Salvetti E."/>
            <person name="Wrobel A."/>
            <person name="Rasinkangas P."/>
            <person name="Parkhill J."/>
            <person name="Rea M.C."/>
            <person name="O'Sullivan O."/>
            <person name="Ritari J."/>
            <person name="Douillard F.P."/>
            <person name="Paul Ross R."/>
            <person name="Yang R."/>
            <person name="Briner A.E."/>
            <person name="Felis G.E."/>
            <person name="de Vos W.M."/>
            <person name="Barrangou R."/>
            <person name="Klaenhammer T.R."/>
            <person name="Caufield P.W."/>
            <person name="Cui Y."/>
            <person name="Zhang H."/>
            <person name="O'Toole P.W."/>
        </authorList>
    </citation>
    <scope>NUCLEOTIDE SEQUENCE [LARGE SCALE GENOMIC DNA]</scope>
    <source>
        <strain evidence="1 2">JCM 15530</strain>
    </source>
</reference>
<dbReference type="AlphaFoldDB" id="A0A0R1HU32"/>
<evidence type="ECO:0000313" key="1">
    <source>
        <dbReference type="EMBL" id="KRK48035.1"/>
    </source>
</evidence>
<name>A0A0R1HU32_9LACO</name>
<comment type="caution">
    <text evidence="1">The sequence shown here is derived from an EMBL/GenBank/DDBJ whole genome shotgun (WGS) entry which is preliminary data.</text>
</comment>
<accession>A0A0R1HU32</accession>